<evidence type="ECO:0000259" key="1">
    <source>
        <dbReference type="Pfam" id="PF21530"/>
    </source>
</evidence>
<feature type="domain" description="DNA helicase Pif1-like 2B" evidence="1">
    <location>
        <begin position="6"/>
        <end position="49"/>
    </location>
</feature>
<reference evidence="2" key="1">
    <citation type="submission" date="2022-11" db="EMBL/GenBank/DDBJ databases">
        <authorList>
            <person name="Morgan W.R."/>
            <person name="Tartar A."/>
        </authorList>
    </citation>
    <scope>NUCLEOTIDE SEQUENCE</scope>
    <source>
        <strain evidence="2">ARSEF 373</strain>
    </source>
</reference>
<protein>
    <recommendedName>
        <fullName evidence="1">DNA helicase Pif1-like 2B domain-containing protein</fullName>
    </recommendedName>
</protein>
<dbReference type="InterPro" id="IPR049163">
    <property type="entry name" value="Pif1-like_2B_dom"/>
</dbReference>
<evidence type="ECO:0000313" key="3">
    <source>
        <dbReference type="Proteomes" id="UP001146120"/>
    </source>
</evidence>
<evidence type="ECO:0000313" key="2">
    <source>
        <dbReference type="EMBL" id="DAZ94612.1"/>
    </source>
</evidence>
<dbReference type="Proteomes" id="UP001146120">
    <property type="component" value="Unassembled WGS sequence"/>
</dbReference>
<name>A0AAV2YI10_9STRA</name>
<reference evidence="2" key="2">
    <citation type="journal article" date="2023" name="Microbiol Resour">
        <title>Decontamination and Annotation of the Draft Genome Sequence of the Oomycete Lagenidium giganteum ARSEF 373.</title>
        <authorList>
            <person name="Morgan W.R."/>
            <person name="Tartar A."/>
        </authorList>
    </citation>
    <scope>NUCLEOTIDE SEQUENCE</scope>
    <source>
        <strain evidence="2">ARSEF 373</strain>
    </source>
</reference>
<comment type="caution">
    <text evidence="2">The sequence shown here is derived from an EMBL/GenBank/DDBJ whole genome shotgun (WGS) entry which is preliminary data.</text>
</comment>
<organism evidence="2 3">
    <name type="scientific">Lagenidium giganteum</name>
    <dbReference type="NCBI Taxonomy" id="4803"/>
    <lineage>
        <taxon>Eukaryota</taxon>
        <taxon>Sar</taxon>
        <taxon>Stramenopiles</taxon>
        <taxon>Oomycota</taxon>
        <taxon>Peronosporomycetes</taxon>
        <taxon>Pythiales</taxon>
        <taxon>Pythiaceae</taxon>
    </lineage>
</organism>
<keyword evidence="3" id="KW-1185">Reference proteome</keyword>
<accession>A0AAV2YI10</accession>
<proteinExistence type="predicted"/>
<dbReference type="EMBL" id="DAKRPA010000241">
    <property type="protein sequence ID" value="DAZ94612.1"/>
    <property type="molecule type" value="Genomic_DNA"/>
</dbReference>
<gene>
    <name evidence="2" type="ORF">N0F65_010551</name>
</gene>
<dbReference type="AlphaFoldDB" id="A0AAV2YI10"/>
<dbReference type="Pfam" id="PF21530">
    <property type="entry name" value="Pif1_2B_dom"/>
    <property type="match status" value="1"/>
</dbReference>
<sequence length="83" mass="9108">MAIAPEVLHSLDMAGMPPHRLRLRLGAVVILIRTLSPQLCNGTRLIVGGFWRRQALSLAGPNWSWRCCRADGIPATDSICELS</sequence>